<keyword evidence="4" id="KW-1003">Cell membrane</keyword>
<dbReference type="InterPro" id="IPR003317">
    <property type="entry name" value="Cyt-d_oxidase_su2"/>
</dbReference>
<keyword evidence="6 12" id="KW-0812">Transmembrane</keyword>
<keyword evidence="7" id="KW-0479">Metal-binding</keyword>
<keyword evidence="11 12" id="KW-0472">Membrane</keyword>
<feature type="transmembrane region" description="Helical" evidence="12">
    <location>
        <begin position="82"/>
        <end position="99"/>
    </location>
</feature>
<feature type="transmembrane region" description="Helical" evidence="12">
    <location>
        <begin position="52"/>
        <end position="76"/>
    </location>
</feature>
<evidence type="ECO:0000256" key="3">
    <source>
        <dbReference type="ARBA" id="ARBA00022448"/>
    </source>
</evidence>
<dbReference type="PANTHER" id="PTHR43141:SF5">
    <property type="entry name" value="CYTOCHROME BD-I UBIQUINOL OXIDASE SUBUNIT 2"/>
    <property type="match status" value="1"/>
</dbReference>
<evidence type="ECO:0000256" key="9">
    <source>
        <dbReference type="ARBA" id="ARBA00022989"/>
    </source>
</evidence>
<feature type="transmembrane region" description="Helical" evidence="12">
    <location>
        <begin position="297"/>
        <end position="320"/>
    </location>
</feature>
<organism evidence="13 14">
    <name type="scientific">Streptomyces polyrhachis</name>
    <dbReference type="NCBI Taxonomy" id="1282885"/>
    <lineage>
        <taxon>Bacteria</taxon>
        <taxon>Bacillati</taxon>
        <taxon>Actinomycetota</taxon>
        <taxon>Actinomycetes</taxon>
        <taxon>Kitasatosporales</taxon>
        <taxon>Streptomycetaceae</taxon>
        <taxon>Streptomyces</taxon>
    </lineage>
</organism>
<evidence type="ECO:0000313" key="14">
    <source>
        <dbReference type="Proteomes" id="UP001596413"/>
    </source>
</evidence>
<dbReference type="PIRSF" id="PIRSF000267">
    <property type="entry name" value="Cyt_oxidse_sub2"/>
    <property type="match status" value="1"/>
</dbReference>
<sequence length="333" mass="36446">MHLYDLWFILIAVLWIGYFFLEGFDFGIGILSKVMPRDNAERRVLLGTIGPVWAGNETWLITAGGATFAAFPVWYASLFSSFYIPLLIILVCLIIRGVAFEYRGKRAEERWQRGWEECIFVTSLLIAFLWGVTFAAMLRGIALGKDGVYMGTLGDLFSAYSVLGGATTLVLFTYHGAVFASLKTAGDIQQRARGYAAGIGALTVALSLAFLIWTQVEYGDGWTLALLIIAALALTASIGANRINRNGWAFAFSGATVIAAFTLVFVALFPDVMPSSLGPQWSLTVENASSAPYTLKVMTVVSAVFVPLVLAYTGWTYWVFRQRLTVHTPVGAH</sequence>
<dbReference type="PANTHER" id="PTHR43141">
    <property type="entry name" value="CYTOCHROME BD2 SUBUNIT II"/>
    <property type="match status" value="1"/>
</dbReference>
<comment type="similarity">
    <text evidence="2">Belongs to the cytochrome ubiquinol oxidase subunit 2 family.</text>
</comment>
<feature type="transmembrane region" description="Helical" evidence="12">
    <location>
        <begin position="6"/>
        <end position="31"/>
    </location>
</feature>
<name>A0ABW2GJ80_9ACTN</name>
<evidence type="ECO:0000313" key="13">
    <source>
        <dbReference type="EMBL" id="MFC7220783.1"/>
    </source>
</evidence>
<evidence type="ECO:0000256" key="7">
    <source>
        <dbReference type="ARBA" id="ARBA00022723"/>
    </source>
</evidence>
<feature type="transmembrane region" description="Helical" evidence="12">
    <location>
        <begin position="194"/>
        <end position="216"/>
    </location>
</feature>
<reference evidence="14" key="1">
    <citation type="journal article" date="2019" name="Int. J. Syst. Evol. Microbiol.">
        <title>The Global Catalogue of Microorganisms (GCM) 10K type strain sequencing project: providing services to taxonomists for standard genome sequencing and annotation.</title>
        <authorList>
            <consortium name="The Broad Institute Genomics Platform"/>
            <consortium name="The Broad Institute Genome Sequencing Center for Infectious Disease"/>
            <person name="Wu L."/>
            <person name="Ma J."/>
        </authorList>
    </citation>
    <scope>NUCLEOTIDE SEQUENCE [LARGE SCALE GENOMIC DNA]</scope>
    <source>
        <strain evidence="14">CGMCC 1.13681</strain>
    </source>
</reference>
<keyword evidence="10" id="KW-0408">Iron</keyword>
<keyword evidence="5" id="KW-0349">Heme</keyword>
<evidence type="ECO:0000256" key="5">
    <source>
        <dbReference type="ARBA" id="ARBA00022617"/>
    </source>
</evidence>
<gene>
    <name evidence="13" type="primary">cydB</name>
    <name evidence="13" type="ORF">ACFQLX_21870</name>
</gene>
<comment type="caution">
    <text evidence="13">The sequence shown here is derived from an EMBL/GenBank/DDBJ whole genome shotgun (WGS) entry which is preliminary data.</text>
</comment>
<feature type="transmembrane region" description="Helical" evidence="12">
    <location>
        <begin position="119"/>
        <end position="138"/>
    </location>
</feature>
<keyword evidence="9 12" id="KW-1133">Transmembrane helix</keyword>
<evidence type="ECO:0000256" key="11">
    <source>
        <dbReference type="ARBA" id="ARBA00023136"/>
    </source>
</evidence>
<comment type="subcellular location">
    <subcellularLocation>
        <location evidence="1">Cell membrane</location>
        <topology evidence="1">Multi-pass membrane protein</topology>
    </subcellularLocation>
</comment>
<dbReference type="RefSeq" id="WP_386417699.1">
    <property type="nucleotide sequence ID" value="NZ_JBHSZO010000041.1"/>
</dbReference>
<evidence type="ECO:0000256" key="10">
    <source>
        <dbReference type="ARBA" id="ARBA00023004"/>
    </source>
</evidence>
<dbReference type="EMBL" id="JBHSZO010000041">
    <property type="protein sequence ID" value="MFC7220783.1"/>
    <property type="molecule type" value="Genomic_DNA"/>
</dbReference>
<dbReference type="Pfam" id="PF02322">
    <property type="entry name" value="Cyt_bd_oxida_II"/>
    <property type="match status" value="1"/>
</dbReference>
<evidence type="ECO:0000256" key="8">
    <source>
        <dbReference type="ARBA" id="ARBA00022982"/>
    </source>
</evidence>
<evidence type="ECO:0000256" key="12">
    <source>
        <dbReference type="SAM" id="Phobius"/>
    </source>
</evidence>
<accession>A0ABW2GJ80</accession>
<evidence type="ECO:0000256" key="2">
    <source>
        <dbReference type="ARBA" id="ARBA00007543"/>
    </source>
</evidence>
<feature type="transmembrane region" description="Helical" evidence="12">
    <location>
        <begin position="247"/>
        <end position="269"/>
    </location>
</feature>
<keyword evidence="8" id="KW-0249">Electron transport</keyword>
<feature type="transmembrane region" description="Helical" evidence="12">
    <location>
        <begin position="158"/>
        <end position="182"/>
    </location>
</feature>
<dbReference type="NCBIfam" id="TIGR00203">
    <property type="entry name" value="cydB"/>
    <property type="match status" value="1"/>
</dbReference>
<evidence type="ECO:0000256" key="6">
    <source>
        <dbReference type="ARBA" id="ARBA00022692"/>
    </source>
</evidence>
<feature type="transmembrane region" description="Helical" evidence="12">
    <location>
        <begin position="222"/>
        <end position="240"/>
    </location>
</feature>
<keyword evidence="3" id="KW-0813">Transport</keyword>
<proteinExistence type="inferred from homology"/>
<evidence type="ECO:0000256" key="4">
    <source>
        <dbReference type="ARBA" id="ARBA00022475"/>
    </source>
</evidence>
<evidence type="ECO:0000256" key="1">
    <source>
        <dbReference type="ARBA" id="ARBA00004651"/>
    </source>
</evidence>
<dbReference type="Proteomes" id="UP001596413">
    <property type="component" value="Unassembled WGS sequence"/>
</dbReference>
<keyword evidence="14" id="KW-1185">Reference proteome</keyword>
<protein>
    <submittedName>
        <fullName evidence="13">Cytochrome d ubiquinol oxidase subunit II</fullName>
    </submittedName>
</protein>